<evidence type="ECO:0000313" key="1">
    <source>
        <dbReference type="EMBL" id="KRX12410.1"/>
    </source>
</evidence>
<evidence type="ECO:0000313" key="2">
    <source>
        <dbReference type="Proteomes" id="UP000054630"/>
    </source>
</evidence>
<dbReference type="EMBL" id="JYDL01000424">
    <property type="protein sequence ID" value="KRX12410.1"/>
    <property type="molecule type" value="Genomic_DNA"/>
</dbReference>
<sequence>MCGSFTFCNAASISSNSWYTQRNATNSDWHRFSNSVRVLLEHFCSSLLLSLKSSRQILPQNLTTDNRGGVSLCISSKI</sequence>
<proteinExistence type="predicted"/>
<reference evidence="1 2" key="1">
    <citation type="submission" date="2015-01" db="EMBL/GenBank/DDBJ databases">
        <title>Evolution of Trichinella species and genotypes.</title>
        <authorList>
            <person name="Korhonen P.K."/>
            <person name="Edoardo P."/>
            <person name="Giuseppe L.R."/>
            <person name="Gasser R.B."/>
        </authorList>
    </citation>
    <scope>NUCLEOTIDE SEQUENCE [LARGE SCALE GENOMIC DNA]</scope>
    <source>
        <strain evidence="1">ISS37</strain>
    </source>
</reference>
<dbReference type="Proteomes" id="UP000054630">
    <property type="component" value="Unassembled WGS sequence"/>
</dbReference>
<gene>
    <name evidence="1" type="ORF">T07_11549</name>
</gene>
<dbReference type="AlphaFoldDB" id="A0A0V0RDQ9"/>
<name>A0A0V0RDQ9_9BILA</name>
<keyword evidence="2" id="KW-1185">Reference proteome</keyword>
<accession>A0A0V0RDQ9</accession>
<comment type="caution">
    <text evidence="1">The sequence shown here is derived from an EMBL/GenBank/DDBJ whole genome shotgun (WGS) entry which is preliminary data.</text>
</comment>
<protein>
    <submittedName>
        <fullName evidence="1">Uncharacterized protein</fullName>
    </submittedName>
</protein>
<organism evidence="1 2">
    <name type="scientific">Trichinella nelsoni</name>
    <dbReference type="NCBI Taxonomy" id="6336"/>
    <lineage>
        <taxon>Eukaryota</taxon>
        <taxon>Metazoa</taxon>
        <taxon>Ecdysozoa</taxon>
        <taxon>Nematoda</taxon>
        <taxon>Enoplea</taxon>
        <taxon>Dorylaimia</taxon>
        <taxon>Trichinellida</taxon>
        <taxon>Trichinellidae</taxon>
        <taxon>Trichinella</taxon>
    </lineage>
</organism>